<evidence type="ECO:0000256" key="1">
    <source>
        <dbReference type="SAM" id="MobiDB-lite"/>
    </source>
</evidence>
<evidence type="ECO:0000313" key="3">
    <source>
        <dbReference type="EMBL" id="KUJ20278.1"/>
    </source>
</evidence>
<dbReference type="Proteomes" id="UP000070700">
    <property type="component" value="Unassembled WGS sequence"/>
</dbReference>
<proteinExistence type="predicted"/>
<protein>
    <submittedName>
        <fullName evidence="3">Uncharacterized protein</fullName>
    </submittedName>
</protein>
<feature type="compositionally biased region" description="Polar residues" evidence="1">
    <location>
        <begin position="160"/>
        <end position="175"/>
    </location>
</feature>
<feature type="transmembrane region" description="Helical" evidence="2">
    <location>
        <begin position="6"/>
        <end position="23"/>
    </location>
</feature>
<dbReference type="KEGG" id="psco:LY89DRAFT_682035"/>
<feature type="region of interest" description="Disordered" evidence="1">
    <location>
        <begin position="29"/>
        <end position="401"/>
    </location>
</feature>
<feature type="compositionally biased region" description="Polar residues" evidence="1">
    <location>
        <begin position="112"/>
        <end position="133"/>
    </location>
</feature>
<gene>
    <name evidence="3" type="ORF">LY89DRAFT_682035</name>
</gene>
<evidence type="ECO:0000256" key="2">
    <source>
        <dbReference type="SAM" id="Phobius"/>
    </source>
</evidence>
<feature type="compositionally biased region" description="Basic and acidic residues" evidence="1">
    <location>
        <begin position="218"/>
        <end position="264"/>
    </location>
</feature>
<dbReference type="InParanoid" id="A0A194XJE5"/>
<keyword evidence="2" id="KW-0812">Transmembrane</keyword>
<dbReference type="RefSeq" id="XP_018074633.1">
    <property type="nucleotide sequence ID" value="XM_018214425.1"/>
</dbReference>
<evidence type="ECO:0000313" key="4">
    <source>
        <dbReference type="Proteomes" id="UP000070700"/>
    </source>
</evidence>
<reference evidence="3 4" key="1">
    <citation type="submission" date="2015-10" db="EMBL/GenBank/DDBJ databases">
        <title>Full genome of DAOMC 229536 Phialocephala scopiformis, a fungal endophyte of spruce producing the potent anti-insectan compound rugulosin.</title>
        <authorList>
            <consortium name="DOE Joint Genome Institute"/>
            <person name="Walker A.K."/>
            <person name="Frasz S.L."/>
            <person name="Seifert K.A."/>
            <person name="Miller J.D."/>
            <person name="Mondo S.J."/>
            <person name="Labutti K."/>
            <person name="Lipzen A."/>
            <person name="Dockter R."/>
            <person name="Kennedy M."/>
            <person name="Grigoriev I.V."/>
            <person name="Spatafora J.W."/>
        </authorList>
    </citation>
    <scope>NUCLEOTIDE SEQUENCE [LARGE SCALE GENOMIC DNA]</scope>
    <source>
        <strain evidence="3 4">CBS 120377</strain>
    </source>
</reference>
<dbReference type="OrthoDB" id="4207724at2759"/>
<keyword evidence="4" id="KW-1185">Reference proteome</keyword>
<dbReference type="GeneID" id="28824151"/>
<keyword evidence="2" id="KW-0472">Membrane</keyword>
<organism evidence="3 4">
    <name type="scientific">Mollisia scopiformis</name>
    <name type="common">Conifer needle endophyte fungus</name>
    <name type="synonym">Phialocephala scopiformis</name>
    <dbReference type="NCBI Taxonomy" id="149040"/>
    <lineage>
        <taxon>Eukaryota</taxon>
        <taxon>Fungi</taxon>
        <taxon>Dikarya</taxon>
        <taxon>Ascomycota</taxon>
        <taxon>Pezizomycotina</taxon>
        <taxon>Leotiomycetes</taxon>
        <taxon>Helotiales</taxon>
        <taxon>Mollisiaceae</taxon>
        <taxon>Mollisia</taxon>
    </lineage>
</organism>
<keyword evidence="2" id="KW-1133">Transmembrane helix</keyword>
<accession>A0A194XJE5</accession>
<feature type="compositionally biased region" description="Polar residues" evidence="1">
    <location>
        <begin position="377"/>
        <end position="386"/>
    </location>
</feature>
<dbReference type="EMBL" id="KQ947409">
    <property type="protein sequence ID" value="KUJ20278.1"/>
    <property type="molecule type" value="Genomic_DNA"/>
</dbReference>
<dbReference type="AlphaFoldDB" id="A0A194XJE5"/>
<feature type="compositionally biased region" description="Basic and acidic residues" evidence="1">
    <location>
        <begin position="364"/>
        <end position="376"/>
    </location>
</feature>
<feature type="compositionally biased region" description="Basic and acidic residues" evidence="1">
    <location>
        <begin position="341"/>
        <end position="350"/>
    </location>
</feature>
<feature type="compositionally biased region" description="Polar residues" evidence="1">
    <location>
        <begin position="142"/>
        <end position="152"/>
    </location>
</feature>
<feature type="compositionally biased region" description="Low complexity" evidence="1">
    <location>
        <begin position="390"/>
        <end position="399"/>
    </location>
</feature>
<sequence length="431" mass="46387">MPTAGTIGGWVVVVAVAGSFYWVNNQRKNKNRRAVDTKQSGKAIEIKKDPKSKKRKDTGQSSGDQKTPKKSSKVQAKPTEEDVAVTTARPSADTDGTDVDNREFARAMANAKTGTITAPKSQTSNKPKSVKQSRAQDKPVVESTSAPSSTTGGDADDDQSPINSPEFSASDSTAPIASGDVSDMLEKPGDAPSVLKITAPTNPSSAKQVKPKASFEPAETKKQRQNRKKAEEKKAAREAEEKERQVLLEKQRRTAREAEGRAAKDGTAFMAAQAPSKSAWTAPPEVNGSKEAAPAKPVELLDTYEPTKGKVSTKPAEAVYSESEEAGSRLAKEYAYMTEDEQMRKVKEDSAAWETVKAKKGKKSEKSGLKDGKTSNDKQSSASEQSDFGVPPVTAPTVPGKKWGMTVVHVDNDSNVVEREMEVQDSEWEVA</sequence>
<name>A0A194XJE5_MOLSC</name>